<dbReference type="GO" id="GO:0016757">
    <property type="term" value="F:glycosyltransferase activity"/>
    <property type="evidence" value="ECO:0007669"/>
    <property type="project" value="InterPro"/>
</dbReference>
<dbReference type="AlphaFoldDB" id="A0A7W6C0Z9"/>
<sequence>MDPKTIPKSITINGRFLTQKISGVQRYSRELVKALDRIIENEPNYRMKTRWRLMVPPGADTSYRLNAIHIETVGNRGGHLWEQYDLLRASRGDRLINLGNSAPLLHRNKFVIIHDVAVFRTPENFGWRYRTGHKAMGRIVARNSDLGTVSQFSQAEISNVFCRPPKSISIITNGCDHLLNRATDDAVLHELDIEREKYFLFVGNPTPNKNLSVLLEAFHRAQIPRARLVLVGSLDSKVFPGSRAAYGPDIVLAPHRTDEEVASLYANAKAFVFPSLYEGFGIPPLEAMVQGCPVIAADIPVVREVCGEAAAYFPPTDPDTLAELLCHHWNMPPDRVSQGELVIKRIEKFQWSNSARSLLDLIFTDRTQQ</sequence>
<proteinExistence type="predicted"/>
<evidence type="ECO:0000313" key="4">
    <source>
        <dbReference type="Proteomes" id="UP000561459"/>
    </source>
</evidence>
<dbReference type="Proteomes" id="UP000561459">
    <property type="component" value="Unassembled WGS sequence"/>
</dbReference>
<dbReference type="EMBL" id="JACIDY010000001">
    <property type="protein sequence ID" value="MBB3938440.1"/>
    <property type="molecule type" value="Genomic_DNA"/>
</dbReference>
<dbReference type="InterPro" id="IPR001296">
    <property type="entry name" value="Glyco_trans_1"/>
</dbReference>
<gene>
    <name evidence="3" type="ORF">GGR39_000069</name>
</gene>
<organism evidence="3 4">
    <name type="scientific">Novosphingobium fluoreni</name>
    <dbReference type="NCBI Taxonomy" id="1391222"/>
    <lineage>
        <taxon>Bacteria</taxon>
        <taxon>Pseudomonadati</taxon>
        <taxon>Pseudomonadota</taxon>
        <taxon>Alphaproteobacteria</taxon>
        <taxon>Sphingomonadales</taxon>
        <taxon>Sphingomonadaceae</taxon>
        <taxon>Novosphingobium</taxon>
    </lineage>
</organism>
<name>A0A7W6C0Z9_9SPHN</name>
<keyword evidence="4" id="KW-1185">Reference proteome</keyword>
<dbReference type="Pfam" id="PF00534">
    <property type="entry name" value="Glycos_transf_1"/>
    <property type="match status" value="1"/>
</dbReference>
<keyword evidence="1 3" id="KW-0808">Transferase</keyword>
<accession>A0A7W6C0Z9</accession>
<dbReference type="GO" id="GO:0009103">
    <property type="term" value="P:lipopolysaccharide biosynthetic process"/>
    <property type="evidence" value="ECO:0007669"/>
    <property type="project" value="TreeGrafter"/>
</dbReference>
<evidence type="ECO:0000256" key="1">
    <source>
        <dbReference type="ARBA" id="ARBA00022679"/>
    </source>
</evidence>
<dbReference type="PANTHER" id="PTHR46401">
    <property type="entry name" value="GLYCOSYLTRANSFERASE WBBK-RELATED"/>
    <property type="match status" value="1"/>
</dbReference>
<evidence type="ECO:0000313" key="3">
    <source>
        <dbReference type="EMBL" id="MBB3938440.1"/>
    </source>
</evidence>
<dbReference type="Gene3D" id="3.40.50.2000">
    <property type="entry name" value="Glycogen Phosphorylase B"/>
    <property type="match status" value="2"/>
</dbReference>
<dbReference type="CDD" id="cd03809">
    <property type="entry name" value="GT4_MtfB-like"/>
    <property type="match status" value="1"/>
</dbReference>
<reference evidence="3 4" key="1">
    <citation type="submission" date="2020-08" db="EMBL/GenBank/DDBJ databases">
        <title>Genomic Encyclopedia of Type Strains, Phase IV (KMG-IV): sequencing the most valuable type-strain genomes for metagenomic binning, comparative biology and taxonomic classification.</title>
        <authorList>
            <person name="Goeker M."/>
        </authorList>
    </citation>
    <scope>NUCLEOTIDE SEQUENCE [LARGE SCALE GENOMIC DNA]</scope>
    <source>
        <strain evidence="3 4">DSM 27568</strain>
    </source>
</reference>
<feature type="domain" description="Glycosyl transferase family 1" evidence="2">
    <location>
        <begin position="194"/>
        <end position="325"/>
    </location>
</feature>
<dbReference type="RefSeq" id="WP_183615403.1">
    <property type="nucleotide sequence ID" value="NZ_JACIDY010000001.1"/>
</dbReference>
<protein>
    <submittedName>
        <fullName evidence="3">Glycosyltransferase involved in cell wall biosynthesis</fullName>
    </submittedName>
</protein>
<dbReference type="SUPFAM" id="SSF53756">
    <property type="entry name" value="UDP-Glycosyltransferase/glycogen phosphorylase"/>
    <property type="match status" value="1"/>
</dbReference>
<dbReference type="PANTHER" id="PTHR46401:SF2">
    <property type="entry name" value="GLYCOSYLTRANSFERASE WBBK-RELATED"/>
    <property type="match status" value="1"/>
</dbReference>
<comment type="caution">
    <text evidence="3">The sequence shown here is derived from an EMBL/GenBank/DDBJ whole genome shotgun (WGS) entry which is preliminary data.</text>
</comment>
<evidence type="ECO:0000259" key="2">
    <source>
        <dbReference type="Pfam" id="PF00534"/>
    </source>
</evidence>